<dbReference type="OrthoDB" id="443161at2759"/>
<evidence type="ECO:0000313" key="4">
    <source>
        <dbReference type="Proteomes" id="UP000591131"/>
    </source>
</evidence>
<sequence length="398" mass="42967">MAGTESPSPLNDQRGLLVEATLPSSSPRPRIVAIDVMRGGVMALMLIVDVCGKVMPSIGHAKWNGFHLADIVMPGFIFVVGASIGVASSPPSSSRVVSRFFKLFALGVLIQGRWIPQIGTLTVGLDLYTVRILGILQRIAICYVSGIGLQKLVLPVPEGNTVAIVCKRYRRVFSLGCLSVVVNWLLMLIGPQPDGCPRGSLTPECNTASYIDRLILGDEHMYNPIYDPEGILSTLPTVATVVLGMACGSLIKSQPSHHELLWLILYGALLSVAGTSLGLVVPINKALWTPSYSLITAGICIASVGLLALGVADRAMMGPLKWLGMNAILFFCLSDCSGLFSCLLGSVYWADPQTGNFLYVLSKGYTLPAVMLIYTILELALWILICRWLFNKRIFITI</sequence>
<gene>
    <name evidence="3" type="ORF">FOL47_004409</name>
</gene>
<dbReference type="PANTHER" id="PTHR31061:SF24">
    <property type="entry name" value="LD22376P"/>
    <property type="match status" value="1"/>
</dbReference>
<reference evidence="3 4" key="1">
    <citation type="submission" date="2020-04" db="EMBL/GenBank/DDBJ databases">
        <title>Perkinsus chesapeaki whole genome sequence.</title>
        <authorList>
            <person name="Bogema D.R."/>
        </authorList>
    </citation>
    <scope>NUCLEOTIDE SEQUENCE [LARGE SCALE GENOMIC DNA]</scope>
    <source>
        <strain evidence="3">ATCC PRA-425</strain>
    </source>
</reference>
<feature type="transmembrane region" description="Helical" evidence="1">
    <location>
        <begin position="369"/>
        <end position="390"/>
    </location>
</feature>
<feature type="transmembrane region" description="Helical" evidence="1">
    <location>
        <begin position="68"/>
        <end position="88"/>
    </location>
</feature>
<feature type="domain" description="Heparan-alpha-glucosaminide N-acetyltransferase catalytic" evidence="2">
    <location>
        <begin position="30"/>
        <end position="152"/>
    </location>
</feature>
<dbReference type="PANTHER" id="PTHR31061">
    <property type="entry name" value="LD22376P"/>
    <property type="match status" value="1"/>
</dbReference>
<dbReference type="AlphaFoldDB" id="A0A7J6M326"/>
<keyword evidence="1" id="KW-0812">Transmembrane</keyword>
<dbReference type="Pfam" id="PF07786">
    <property type="entry name" value="HGSNAT_cat"/>
    <property type="match status" value="1"/>
</dbReference>
<feature type="transmembrane region" description="Helical" evidence="1">
    <location>
        <begin position="260"/>
        <end position="280"/>
    </location>
</feature>
<dbReference type="EMBL" id="JAAPAO010000250">
    <property type="protein sequence ID" value="KAF4665846.1"/>
    <property type="molecule type" value="Genomic_DNA"/>
</dbReference>
<feature type="transmembrane region" description="Helical" evidence="1">
    <location>
        <begin position="323"/>
        <end position="349"/>
    </location>
</feature>
<evidence type="ECO:0000256" key="1">
    <source>
        <dbReference type="SAM" id="Phobius"/>
    </source>
</evidence>
<dbReference type="Proteomes" id="UP000591131">
    <property type="component" value="Unassembled WGS sequence"/>
</dbReference>
<proteinExistence type="predicted"/>
<name>A0A7J6M326_PERCH</name>
<comment type="caution">
    <text evidence="3">The sequence shown here is derived from an EMBL/GenBank/DDBJ whole genome shotgun (WGS) entry which is preliminary data.</text>
</comment>
<evidence type="ECO:0000259" key="2">
    <source>
        <dbReference type="Pfam" id="PF07786"/>
    </source>
</evidence>
<keyword evidence="1" id="KW-0472">Membrane</keyword>
<feature type="transmembrane region" description="Helical" evidence="1">
    <location>
        <begin position="292"/>
        <end position="311"/>
    </location>
</feature>
<accession>A0A7J6M326</accession>
<dbReference type="InterPro" id="IPR012429">
    <property type="entry name" value="HGSNAT_cat"/>
</dbReference>
<feature type="transmembrane region" description="Helical" evidence="1">
    <location>
        <begin position="169"/>
        <end position="189"/>
    </location>
</feature>
<protein>
    <recommendedName>
        <fullName evidence="2">Heparan-alpha-glucosaminide N-acetyltransferase catalytic domain-containing protein</fullName>
    </recommendedName>
</protein>
<organism evidence="3 4">
    <name type="scientific">Perkinsus chesapeaki</name>
    <name type="common">Clam parasite</name>
    <name type="synonym">Perkinsus andrewsi</name>
    <dbReference type="NCBI Taxonomy" id="330153"/>
    <lineage>
        <taxon>Eukaryota</taxon>
        <taxon>Sar</taxon>
        <taxon>Alveolata</taxon>
        <taxon>Perkinsozoa</taxon>
        <taxon>Perkinsea</taxon>
        <taxon>Perkinsida</taxon>
        <taxon>Perkinsidae</taxon>
        <taxon>Perkinsus</taxon>
    </lineage>
</organism>
<evidence type="ECO:0000313" key="3">
    <source>
        <dbReference type="EMBL" id="KAF4665846.1"/>
    </source>
</evidence>
<keyword evidence="1" id="KW-1133">Transmembrane helix</keyword>
<keyword evidence="4" id="KW-1185">Reference proteome</keyword>
<feature type="transmembrane region" description="Helical" evidence="1">
    <location>
        <begin position="231"/>
        <end position="251"/>
    </location>
</feature>